<protein>
    <submittedName>
        <fullName evidence="2">Uncharacterized protein</fullName>
    </submittedName>
</protein>
<comment type="caution">
    <text evidence="2">The sequence shown here is derived from an EMBL/GenBank/DDBJ whole genome shotgun (WGS) entry which is preliminary data.</text>
</comment>
<reference evidence="2 3" key="1">
    <citation type="journal article" date="2016" name="Nat. Commun.">
        <title>Thousands of microbial genomes shed light on interconnected biogeochemical processes in an aquifer system.</title>
        <authorList>
            <person name="Anantharaman K."/>
            <person name="Brown C.T."/>
            <person name="Hug L.A."/>
            <person name="Sharon I."/>
            <person name="Castelle C.J."/>
            <person name="Probst A.J."/>
            <person name="Thomas B.C."/>
            <person name="Singh A."/>
            <person name="Wilkins M.J."/>
            <person name="Karaoz U."/>
            <person name="Brodie E.L."/>
            <person name="Williams K.H."/>
            <person name="Hubbard S.S."/>
            <person name="Banfield J.F."/>
        </authorList>
    </citation>
    <scope>NUCLEOTIDE SEQUENCE [LARGE SCALE GENOMIC DNA]</scope>
</reference>
<dbReference type="AlphaFoldDB" id="A0A1G2S644"/>
<accession>A0A1G2S644</accession>
<dbReference type="EMBL" id="MHUT01000018">
    <property type="protein sequence ID" value="OHA80570.1"/>
    <property type="molecule type" value="Genomic_DNA"/>
</dbReference>
<proteinExistence type="predicted"/>
<gene>
    <name evidence="2" type="ORF">A3D51_00640</name>
</gene>
<organism evidence="2 3">
    <name type="scientific">Candidatus Yonathbacteria bacterium RIFCSPHIGHO2_02_FULL_44_14</name>
    <dbReference type="NCBI Taxonomy" id="1802724"/>
    <lineage>
        <taxon>Bacteria</taxon>
        <taxon>Candidatus Yonathiibacteriota</taxon>
    </lineage>
</organism>
<dbReference type="Proteomes" id="UP000179118">
    <property type="component" value="Unassembled WGS sequence"/>
</dbReference>
<evidence type="ECO:0000313" key="2">
    <source>
        <dbReference type="EMBL" id="OHA80570.1"/>
    </source>
</evidence>
<evidence type="ECO:0000313" key="3">
    <source>
        <dbReference type="Proteomes" id="UP000179118"/>
    </source>
</evidence>
<keyword evidence="1" id="KW-1133">Transmembrane helix</keyword>
<name>A0A1G2S644_9BACT</name>
<keyword evidence="1" id="KW-0812">Transmembrane</keyword>
<keyword evidence="1" id="KW-0472">Membrane</keyword>
<sequence>METQSPPLVCPSHTAQYIGVLVVGIIVGTCASFIYFKQVSANTYQAGFDNAKKLAQESNIGRAFRAPDDIRTISGAVTAVNGDRITVHTQSTNPFEDPAMLDRTIVITKDTKIIKISQGDMNTYKAERDAYIKNMKAGKSSGATLPRPPEPILTTIDASSITVGIALVATATENIKTLKEFSASEIQIH</sequence>
<feature type="transmembrane region" description="Helical" evidence="1">
    <location>
        <begin position="15"/>
        <end position="36"/>
    </location>
</feature>
<evidence type="ECO:0000256" key="1">
    <source>
        <dbReference type="SAM" id="Phobius"/>
    </source>
</evidence>